<evidence type="ECO:0000313" key="5">
    <source>
        <dbReference type="EMBL" id="SHE90718.1"/>
    </source>
</evidence>
<dbReference type="InterPro" id="IPR004843">
    <property type="entry name" value="Calcineurin-like_PHP"/>
</dbReference>
<dbReference type="PROSITE" id="PS51318">
    <property type="entry name" value="TAT"/>
    <property type="match status" value="1"/>
</dbReference>
<accession>A0A1M4XAZ9</accession>
<reference evidence="5 6" key="1">
    <citation type="submission" date="2016-11" db="EMBL/GenBank/DDBJ databases">
        <authorList>
            <person name="Jaros S."/>
            <person name="Januszkiewicz K."/>
            <person name="Wedrychowicz H."/>
        </authorList>
    </citation>
    <scope>NUCLEOTIDE SEQUENCE [LARGE SCALE GENOMIC DNA]</scope>
    <source>
        <strain evidence="5 6">DSM 10502</strain>
    </source>
</reference>
<dbReference type="Proteomes" id="UP000184404">
    <property type="component" value="Unassembled WGS sequence"/>
</dbReference>
<dbReference type="PROSITE" id="PS51257">
    <property type="entry name" value="PROKAR_LIPOPROTEIN"/>
    <property type="match status" value="1"/>
</dbReference>
<feature type="domain" description="Purple acid phosphatase N-terminal" evidence="4">
    <location>
        <begin position="66"/>
        <end position="146"/>
    </location>
</feature>
<evidence type="ECO:0000256" key="2">
    <source>
        <dbReference type="SAM" id="SignalP"/>
    </source>
</evidence>
<dbReference type="STRING" id="1123243.SAMN02745190_01422"/>
<dbReference type="AlphaFoldDB" id="A0A1M4XAZ9"/>
<evidence type="ECO:0000256" key="1">
    <source>
        <dbReference type="ARBA" id="ARBA00022729"/>
    </source>
</evidence>
<dbReference type="InterPro" id="IPR015914">
    <property type="entry name" value="PAPs_N"/>
</dbReference>
<dbReference type="SUPFAM" id="SSF49363">
    <property type="entry name" value="Purple acid phosphatase, N-terminal domain"/>
    <property type="match status" value="1"/>
</dbReference>
<dbReference type="Pfam" id="PF00149">
    <property type="entry name" value="Metallophos"/>
    <property type="match status" value="1"/>
</dbReference>
<keyword evidence="1 2" id="KW-0732">Signal</keyword>
<dbReference type="Pfam" id="PF16656">
    <property type="entry name" value="Pur_ac_phosph_N"/>
    <property type="match status" value="1"/>
</dbReference>
<keyword evidence="6" id="KW-1185">Reference proteome</keyword>
<feature type="domain" description="Calcineurin-like phosphoesterase" evidence="3">
    <location>
        <begin position="157"/>
        <end position="360"/>
    </location>
</feature>
<dbReference type="SUPFAM" id="SSF56300">
    <property type="entry name" value="Metallo-dependent phosphatases"/>
    <property type="match status" value="1"/>
</dbReference>
<evidence type="ECO:0000313" key="6">
    <source>
        <dbReference type="Proteomes" id="UP000184404"/>
    </source>
</evidence>
<dbReference type="PANTHER" id="PTHR45867:SF3">
    <property type="entry name" value="ACID PHOSPHATASE TYPE 7"/>
    <property type="match status" value="1"/>
</dbReference>
<dbReference type="InterPro" id="IPR008963">
    <property type="entry name" value="Purple_acid_Pase-like_N"/>
</dbReference>
<dbReference type="Gene3D" id="2.60.40.380">
    <property type="entry name" value="Purple acid phosphatase-like, N-terminal"/>
    <property type="match status" value="1"/>
</dbReference>
<organism evidence="5 6">
    <name type="scientific">Schwartzia succinivorans DSM 10502</name>
    <dbReference type="NCBI Taxonomy" id="1123243"/>
    <lineage>
        <taxon>Bacteria</taxon>
        <taxon>Bacillati</taxon>
        <taxon>Bacillota</taxon>
        <taxon>Negativicutes</taxon>
        <taxon>Selenomonadales</taxon>
        <taxon>Selenomonadaceae</taxon>
        <taxon>Schwartzia</taxon>
    </lineage>
</organism>
<dbReference type="EMBL" id="FQUG01000005">
    <property type="protein sequence ID" value="SHE90718.1"/>
    <property type="molecule type" value="Genomic_DNA"/>
</dbReference>
<dbReference type="Gene3D" id="3.60.21.10">
    <property type="match status" value="1"/>
</dbReference>
<feature type="chain" id="PRO_5038588791" evidence="2">
    <location>
        <begin position="23"/>
        <end position="440"/>
    </location>
</feature>
<dbReference type="GO" id="GO:0003993">
    <property type="term" value="F:acid phosphatase activity"/>
    <property type="evidence" value="ECO:0007669"/>
    <property type="project" value="InterPro"/>
</dbReference>
<protein>
    <submittedName>
        <fullName evidence="5">3',5'-cyclic AMP phosphodiesterase CpdA</fullName>
    </submittedName>
</protein>
<evidence type="ECO:0000259" key="4">
    <source>
        <dbReference type="Pfam" id="PF16656"/>
    </source>
</evidence>
<dbReference type="PANTHER" id="PTHR45867">
    <property type="entry name" value="PURPLE ACID PHOSPHATASE"/>
    <property type="match status" value="1"/>
</dbReference>
<sequence>MKDIQRPISRRKFLTIAGSALAALAGGCALSGTPAAVENAAKPLRKAVKTLTGDTSLDADYIRQIITKDSQTSRTIMWHSPYEQDGAEVVWRAAGGEEYVSVPASNEHYTDDGQDIYLHSAHIEGLSKGASYEYRIIAKDSGTEWMPLKTDSGKSFKALIFPDTQCSDGYVTWRDVAQDAWKRNPDTDFFINMGDLVDNGEDHNQWNQWLTGVDGMISSIPFAPIMGNHETYTLDWKTRWPEAYLKLFDLPENGSREFNRHYYSYDYGDVHFAVVNTQWDELNDFKEGIYDEQLEWLPKDLAASKKKWKIVLLHRDVLRYGIKKRPERIPGISEDVGRGFMPIFDKYGVDVVLTAHLHTYRNRGHLYNFEPSSHGPYYILTGVAGNVRYPDLWIDHPLDKTVAPQPETDNYLTLEASENTLHFQCFLPDGTIIDDVTLRK</sequence>
<dbReference type="GO" id="GO:0046872">
    <property type="term" value="F:metal ion binding"/>
    <property type="evidence" value="ECO:0007669"/>
    <property type="project" value="InterPro"/>
</dbReference>
<feature type="signal peptide" evidence="2">
    <location>
        <begin position="1"/>
        <end position="22"/>
    </location>
</feature>
<evidence type="ECO:0000259" key="3">
    <source>
        <dbReference type="Pfam" id="PF00149"/>
    </source>
</evidence>
<gene>
    <name evidence="5" type="ORF">SAMN02745190_01422</name>
</gene>
<name>A0A1M4XAZ9_9FIRM</name>
<dbReference type="InterPro" id="IPR029052">
    <property type="entry name" value="Metallo-depent_PP-like"/>
</dbReference>
<dbReference type="InterPro" id="IPR006311">
    <property type="entry name" value="TAT_signal"/>
</dbReference>
<proteinExistence type="predicted"/>